<reference evidence="4" key="1">
    <citation type="submission" date="2018-05" db="EMBL/GenBank/DDBJ databases">
        <authorList>
            <person name="Lanie J.A."/>
            <person name="Ng W.-L."/>
            <person name="Kazmierczak K.M."/>
            <person name="Andrzejewski T.M."/>
            <person name="Davidsen T.M."/>
            <person name="Wayne K.J."/>
            <person name="Tettelin H."/>
            <person name="Glass J.I."/>
            <person name="Rusch D."/>
            <person name="Podicherti R."/>
            <person name="Tsui H.-C.T."/>
            <person name="Winkler M.E."/>
        </authorList>
    </citation>
    <scope>NUCLEOTIDE SEQUENCE</scope>
</reference>
<dbReference type="InterPro" id="IPR036291">
    <property type="entry name" value="NAD(P)-bd_dom_sf"/>
</dbReference>
<dbReference type="Gene3D" id="3.90.180.10">
    <property type="entry name" value="Medium-chain alcohol dehydrogenases, catalytic domain"/>
    <property type="match status" value="1"/>
</dbReference>
<feature type="domain" description="Alcohol dehydrogenase-like C-terminal" evidence="3">
    <location>
        <begin position="3"/>
        <end position="130"/>
    </location>
</feature>
<sequence length="169" mass="18110">GALASFVVQLAKLKGAHVIAAAGGEDRLEVAKDLGADYTINYRSQDLEQEVRKITSKRGVDVVFENIGDPDLWPGAWDSLARNGRLVTVGFHGGGIVPLDIKKLHMRQLKVLSSAMDAGSKDVQGDCLQLAAEGKIRPVIGKKLPLKDAAEGHRLVENKAVIGKVILEP</sequence>
<organism evidence="4">
    <name type="scientific">marine metagenome</name>
    <dbReference type="NCBI Taxonomy" id="408172"/>
    <lineage>
        <taxon>unclassified sequences</taxon>
        <taxon>metagenomes</taxon>
        <taxon>ecological metagenomes</taxon>
    </lineage>
</organism>
<gene>
    <name evidence="4" type="ORF">METZ01_LOCUS382144</name>
</gene>
<dbReference type="InterPro" id="IPR013149">
    <property type="entry name" value="ADH-like_C"/>
</dbReference>
<evidence type="ECO:0000256" key="1">
    <source>
        <dbReference type="ARBA" id="ARBA00022857"/>
    </source>
</evidence>
<keyword evidence="1" id="KW-0521">NADP</keyword>
<evidence type="ECO:0000259" key="3">
    <source>
        <dbReference type="Pfam" id="PF00107"/>
    </source>
</evidence>
<dbReference type="GO" id="GO:0070402">
    <property type="term" value="F:NADPH binding"/>
    <property type="evidence" value="ECO:0007669"/>
    <property type="project" value="TreeGrafter"/>
</dbReference>
<protein>
    <recommendedName>
        <fullName evidence="3">Alcohol dehydrogenase-like C-terminal domain-containing protein</fullName>
    </recommendedName>
</protein>
<name>A0A382U4U3_9ZZZZ</name>
<dbReference type="AlphaFoldDB" id="A0A382U4U3"/>
<dbReference type="PANTHER" id="PTHR48106">
    <property type="entry name" value="QUINONE OXIDOREDUCTASE PIG3-RELATED"/>
    <property type="match status" value="1"/>
</dbReference>
<evidence type="ECO:0000256" key="2">
    <source>
        <dbReference type="ARBA" id="ARBA00023002"/>
    </source>
</evidence>
<dbReference type="Pfam" id="PF00107">
    <property type="entry name" value="ADH_zinc_N"/>
    <property type="match status" value="1"/>
</dbReference>
<keyword evidence="2" id="KW-0560">Oxidoreductase</keyword>
<feature type="non-terminal residue" evidence="4">
    <location>
        <position position="1"/>
    </location>
</feature>
<evidence type="ECO:0000313" key="4">
    <source>
        <dbReference type="EMBL" id="SVD29290.1"/>
    </source>
</evidence>
<proteinExistence type="predicted"/>
<dbReference type="GO" id="GO:0016651">
    <property type="term" value="F:oxidoreductase activity, acting on NAD(P)H"/>
    <property type="evidence" value="ECO:0007669"/>
    <property type="project" value="TreeGrafter"/>
</dbReference>
<dbReference type="EMBL" id="UINC01141513">
    <property type="protein sequence ID" value="SVD29290.1"/>
    <property type="molecule type" value="Genomic_DNA"/>
</dbReference>
<accession>A0A382U4U3</accession>
<dbReference type="PANTHER" id="PTHR48106:SF18">
    <property type="entry name" value="QUINONE OXIDOREDUCTASE PIG3"/>
    <property type="match status" value="1"/>
</dbReference>
<dbReference type="SUPFAM" id="SSF51735">
    <property type="entry name" value="NAD(P)-binding Rossmann-fold domains"/>
    <property type="match status" value="1"/>
</dbReference>